<evidence type="ECO:0000313" key="4">
    <source>
        <dbReference type="Proteomes" id="UP000549394"/>
    </source>
</evidence>
<evidence type="ECO:0000259" key="2">
    <source>
        <dbReference type="SMART" id="SM00128"/>
    </source>
</evidence>
<evidence type="ECO:0000256" key="1">
    <source>
        <dbReference type="ARBA" id="ARBA00005910"/>
    </source>
</evidence>
<dbReference type="InterPro" id="IPR000300">
    <property type="entry name" value="IPPc"/>
</dbReference>
<keyword evidence="4" id="KW-1185">Reference proteome</keyword>
<dbReference type="Proteomes" id="UP000549394">
    <property type="component" value="Unassembled WGS sequence"/>
</dbReference>
<dbReference type="EMBL" id="CAJFCJ010000001">
    <property type="protein sequence ID" value="CAD5111161.1"/>
    <property type="molecule type" value="Genomic_DNA"/>
</dbReference>
<dbReference type="InterPro" id="IPR036691">
    <property type="entry name" value="Endo/exonu/phosph_ase_sf"/>
</dbReference>
<sequence>MLGNRDLYMKGGQELRVSCITWNTAECTPPPELEKLVKYNPREYPDVIAIGLQEIYIANLSVVGLGEDLWTSAIKEALGALAESFILIKTIRMWNMQLLVWIRLPWLHYVHNIETSYTRTNFGGLLGSKGAVSVRFEIGQTSICFVNSHLTAHLQHVNERIRDYDDIIETQTFKNSTNILDHDYIYWLGDLNFRINNLDKKTIEDHITSNEYDQLLANDQLKKSMNEGLIFLGFKEGPINFPPTYKFDVNSDKYDTGSKQRKPAYTDRILYYTSSYSSDDDVNKSFNVLPMEYRAKMDSIFQRSDHRPVIANFRSIVYAHFIPRIKFAIQPIVAGDINISYYVDNGAYKPSSWDWIALVDAKARTISDYVAYKYAPAGLSLSFNGRTRHITNIKLPEQLIGSTVFLVYWSYFSEFPLAISETFKVYEKSIQKVAVSDDGWSDSGSCSTVNLSDSDS</sequence>
<dbReference type="PANTHER" id="PTHR11200">
    <property type="entry name" value="INOSITOL 5-PHOSPHATASE"/>
    <property type="match status" value="1"/>
</dbReference>
<accession>A0A7I8V6J9</accession>
<evidence type="ECO:0000313" key="3">
    <source>
        <dbReference type="EMBL" id="CAD5111161.1"/>
    </source>
</evidence>
<feature type="domain" description="Inositol polyphosphate-related phosphatase" evidence="2">
    <location>
        <begin position="13"/>
        <end position="323"/>
    </location>
</feature>
<dbReference type="Gene3D" id="3.60.10.10">
    <property type="entry name" value="Endonuclease/exonuclease/phosphatase"/>
    <property type="match status" value="1"/>
</dbReference>
<dbReference type="InterPro" id="IPR041611">
    <property type="entry name" value="SKICH"/>
</dbReference>
<protein>
    <submittedName>
        <fullName evidence="3">DgyrCDS498</fullName>
    </submittedName>
</protein>
<dbReference type="OrthoDB" id="62798at2759"/>
<reference evidence="3 4" key="1">
    <citation type="submission" date="2020-08" db="EMBL/GenBank/DDBJ databases">
        <authorList>
            <person name="Hejnol A."/>
        </authorList>
    </citation>
    <scope>NUCLEOTIDE SEQUENCE [LARGE SCALE GENOMIC DNA]</scope>
</reference>
<dbReference type="AlphaFoldDB" id="A0A7I8V6J9"/>
<dbReference type="SUPFAM" id="SSF56219">
    <property type="entry name" value="DNase I-like"/>
    <property type="match status" value="1"/>
</dbReference>
<dbReference type="Pfam" id="PF17751">
    <property type="entry name" value="SKICH"/>
    <property type="match status" value="1"/>
</dbReference>
<gene>
    <name evidence="3" type="ORF">DGYR_LOCUS489</name>
</gene>
<dbReference type="GO" id="GO:0046856">
    <property type="term" value="P:phosphatidylinositol dephosphorylation"/>
    <property type="evidence" value="ECO:0007669"/>
    <property type="project" value="InterPro"/>
</dbReference>
<dbReference type="SMART" id="SM00128">
    <property type="entry name" value="IPPc"/>
    <property type="match status" value="1"/>
</dbReference>
<dbReference type="PANTHER" id="PTHR11200:SF275">
    <property type="entry name" value="LD06095P"/>
    <property type="match status" value="1"/>
</dbReference>
<comment type="similarity">
    <text evidence="1">Belongs to the inositol 1,4,5-trisphosphate 5-phosphatase type II family.</text>
</comment>
<organism evidence="3 4">
    <name type="scientific">Dimorphilus gyrociliatus</name>
    <dbReference type="NCBI Taxonomy" id="2664684"/>
    <lineage>
        <taxon>Eukaryota</taxon>
        <taxon>Metazoa</taxon>
        <taxon>Spiralia</taxon>
        <taxon>Lophotrochozoa</taxon>
        <taxon>Annelida</taxon>
        <taxon>Polychaeta</taxon>
        <taxon>Polychaeta incertae sedis</taxon>
        <taxon>Dinophilidae</taxon>
        <taxon>Dimorphilus</taxon>
    </lineage>
</organism>
<dbReference type="Gene3D" id="2.60.40.2840">
    <property type="match status" value="1"/>
</dbReference>
<proteinExistence type="inferred from homology"/>
<name>A0A7I8V6J9_9ANNE</name>
<dbReference type="InterPro" id="IPR046985">
    <property type="entry name" value="IP5"/>
</dbReference>
<dbReference type="Pfam" id="PF22669">
    <property type="entry name" value="Exo_endo_phos2"/>
    <property type="match status" value="1"/>
</dbReference>
<comment type="caution">
    <text evidence="3">The sequence shown here is derived from an EMBL/GenBank/DDBJ whole genome shotgun (WGS) entry which is preliminary data.</text>
</comment>
<dbReference type="GO" id="GO:0004439">
    <property type="term" value="F:phosphatidylinositol-4,5-bisphosphate 5-phosphatase activity"/>
    <property type="evidence" value="ECO:0007669"/>
    <property type="project" value="TreeGrafter"/>
</dbReference>